<sequence>MENKALFRLLVILLALFFVVFVAAVPATRSSMIGKIDPLVQDHLAKEDLVMWLRNSEDEMKEGTLETRMLMDVVDYPGTRPNPAHYPKSPGKP</sequence>
<dbReference type="PANTHER" id="PTHR33474">
    <property type="entry name" value="TRANSMEMBRANE PROTEIN"/>
    <property type="match status" value="1"/>
</dbReference>
<feature type="signal peptide" evidence="1">
    <location>
        <begin position="1"/>
        <end position="24"/>
    </location>
</feature>
<name>A0A0R0KPK6_SOYBN</name>
<dbReference type="RefSeq" id="XP_003520961.1">
    <property type="nucleotide sequence ID" value="XM_003520913.4"/>
</dbReference>
<evidence type="ECO:0000313" key="2">
    <source>
        <dbReference type="EMBL" id="KRH64975.1"/>
    </source>
</evidence>
<evidence type="ECO:0000313" key="3">
    <source>
        <dbReference type="EnsemblPlants" id="KRH64975"/>
    </source>
</evidence>
<dbReference type="OrthoDB" id="693939at2759"/>
<evidence type="ECO:0000313" key="4">
    <source>
        <dbReference type="Proteomes" id="UP000008827"/>
    </source>
</evidence>
<keyword evidence="4" id="KW-1185">Reference proteome</keyword>
<dbReference type="AlphaFoldDB" id="A0A0R0KPK6"/>
<reference evidence="2" key="3">
    <citation type="submission" date="2018-07" db="EMBL/GenBank/DDBJ databases">
        <title>WGS assembly of Glycine max.</title>
        <authorList>
            <person name="Schmutz J."/>
            <person name="Cannon S."/>
            <person name="Schlueter J."/>
            <person name="Ma J."/>
            <person name="Mitros T."/>
            <person name="Nelson W."/>
            <person name="Hyten D."/>
            <person name="Song Q."/>
            <person name="Thelen J."/>
            <person name="Cheng J."/>
            <person name="Xu D."/>
            <person name="Hellsten U."/>
            <person name="May G."/>
            <person name="Yu Y."/>
            <person name="Sakurai T."/>
            <person name="Umezawa T."/>
            <person name="Bhattacharyya M."/>
            <person name="Sandhu D."/>
            <person name="Valliyodan B."/>
            <person name="Lindquist E."/>
            <person name="Peto M."/>
            <person name="Grant D."/>
            <person name="Shu S."/>
            <person name="Goodstein D."/>
            <person name="Barry K."/>
            <person name="Futrell-Griggs M."/>
            <person name="Abernathy B."/>
            <person name="Du J."/>
            <person name="Tian Z."/>
            <person name="Zhu L."/>
            <person name="Gill N."/>
            <person name="Joshi T."/>
            <person name="Libault M."/>
            <person name="Sethuraman A."/>
            <person name="Zhang X."/>
            <person name="Shinozaki K."/>
            <person name="Nguyen H."/>
            <person name="Wing R."/>
            <person name="Cregan P."/>
            <person name="Specht J."/>
            <person name="Grimwood J."/>
            <person name="Rokhsar D."/>
            <person name="Stacey G."/>
            <person name="Shoemaker R."/>
            <person name="Jackson S."/>
        </authorList>
    </citation>
    <scope>NUCLEOTIDE SEQUENCE</scope>
    <source>
        <tissue evidence="2">Callus</tissue>
    </source>
</reference>
<dbReference type="EMBL" id="CM000836">
    <property type="protein sequence ID" value="KRH64975.1"/>
    <property type="molecule type" value="Genomic_DNA"/>
</dbReference>
<proteinExistence type="predicted"/>
<organism evidence="2">
    <name type="scientific">Glycine max</name>
    <name type="common">Soybean</name>
    <name type="synonym">Glycine hispida</name>
    <dbReference type="NCBI Taxonomy" id="3847"/>
    <lineage>
        <taxon>Eukaryota</taxon>
        <taxon>Viridiplantae</taxon>
        <taxon>Streptophyta</taxon>
        <taxon>Embryophyta</taxon>
        <taxon>Tracheophyta</taxon>
        <taxon>Spermatophyta</taxon>
        <taxon>Magnoliopsida</taxon>
        <taxon>eudicotyledons</taxon>
        <taxon>Gunneridae</taxon>
        <taxon>Pentapetalae</taxon>
        <taxon>rosids</taxon>
        <taxon>fabids</taxon>
        <taxon>Fabales</taxon>
        <taxon>Fabaceae</taxon>
        <taxon>Papilionoideae</taxon>
        <taxon>50 kb inversion clade</taxon>
        <taxon>NPAAA clade</taxon>
        <taxon>indigoferoid/millettioid clade</taxon>
        <taxon>Phaseoleae</taxon>
        <taxon>Glycine</taxon>
        <taxon>Glycine subgen. Soja</taxon>
    </lineage>
</organism>
<dbReference type="GeneID" id="100778465"/>
<reference evidence="2 3" key="1">
    <citation type="journal article" date="2010" name="Nature">
        <title>Genome sequence of the palaeopolyploid soybean.</title>
        <authorList>
            <person name="Schmutz J."/>
            <person name="Cannon S.B."/>
            <person name="Schlueter J."/>
            <person name="Ma J."/>
            <person name="Mitros T."/>
            <person name="Nelson W."/>
            <person name="Hyten D.L."/>
            <person name="Song Q."/>
            <person name="Thelen J.J."/>
            <person name="Cheng J."/>
            <person name="Xu D."/>
            <person name="Hellsten U."/>
            <person name="May G.D."/>
            <person name="Yu Y."/>
            <person name="Sakurai T."/>
            <person name="Umezawa T."/>
            <person name="Bhattacharyya M.K."/>
            <person name="Sandhu D."/>
            <person name="Valliyodan B."/>
            <person name="Lindquist E."/>
            <person name="Peto M."/>
            <person name="Grant D."/>
            <person name="Shu S."/>
            <person name="Goodstein D."/>
            <person name="Barry K."/>
            <person name="Futrell-Griggs M."/>
            <person name="Abernathy B."/>
            <person name="Du J."/>
            <person name="Tian Z."/>
            <person name="Zhu L."/>
            <person name="Gill N."/>
            <person name="Joshi T."/>
            <person name="Libault M."/>
            <person name="Sethuraman A."/>
            <person name="Zhang X.-C."/>
            <person name="Shinozaki K."/>
            <person name="Nguyen H.T."/>
            <person name="Wing R.A."/>
            <person name="Cregan P."/>
            <person name="Specht J."/>
            <person name="Grimwood J."/>
            <person name="Rokhsar D."/>
            <person name="Stacey G."/>
            <person name="Shoemaker R.C."/>
            <person name="Jackson S.A."/>
        </authorList>
    </citation>
    <scope>NUCLEOTIDE SEQUENCE [LARGE SCALE GENOMIC DNA]</scope>
    <source>
        <strain evidence="3">cv. Williams 82</strain>
        <tissue evidence="2">Callus</tissue>
    </source>
</reference>
<reference evidence="3" key="2">
    <citation type="submission" date="2018-02" db="UniProtKB">
        <authorList>
            <consortium name="EnsemblPlants"/>
        </authorList>
    </citation>
    <scope>IDENTIFICATION</scope>
    <source>
        <strain evidence="3">Williams 82</strain>
    </source>
</reference>
<gene>
    <name evidence="3" type="primary">LOC100778465</name>
    <name evidence="2" type="ORF">GLYMA_03G008000</name>
</gene>
<protein>
    <submittedName>
        <fullName evidence="2 3">Uncharacterized protein</fullName>
    </submittedName>
</protein>
<dbReference type="PANTHER" id="PTHR33474:SF18">
    <property type="entry name" value="PROTEIN, PUTATIVE-RELATED"/>
    <property type="match status" value="1"/>
</dbReference>
<dbReference type="KEGG" id="gmx:100778465"/>
<evidence type="ECO:0000256" key="1">
    <source>
        <dbReference type="SAM" id="SignalP"/>
    </source>
</evidence>
<feature type="chain" id="PRO_5014522280" evidence="1">
    <location>
        <begin position="25"/>
        <end position="93"/>
    </location>
</feature>
<dbReference type="EnsemblPlants" id="KRH64975">
    <property type="protein sequence ID" value="KRH64975"/>
    <property type="gene ID" value="GLYMA_03G008000"/>
</dbReference>
<dbReference type="Proteomes" id="UP000008827">
    <property type="component" value="Chromosome 3"/>
</dbReference>
<keyword evidence="1" id="KW-0732">Signal</keyword>
<dbReference type="PaxDb" id="3847-GLYMA03G01041.1"/>
<dbReference type="Gramene" id="KRH64975">
    <property type="protein sequence ID" value="KRH64975"/>
    <property type="gene ID" value="GLYMA_03G008000"/>
</dbReference>
<accession>A0A0R0KPK6</accession>